<organism evidence="1 2">
    <name type="scientific">Angiostrongylus cantonensis</name>
    <name type="common">Rat lungworm</name>
    <dbReference type="NCBI Taxonomy" id="6313"/>
    <lineage>
        <taxon>Eukaryota</taxon>
        <taxon>Metazoa</taxon>
        <taxon>Ecdysozoa</taxon>
        <taxon>Nematoda</taxon>
        <taxon>Chromadorea</taxon>
        <taxon>Rhabditida</taxon>
        <taxon>Rhabditina</taxon>
        <taxon>Rhabditomorpha</taxon>
        <taxon>Strongyloidea</taxon>
        <taxon>Metastrongylidae</taxon>
        <taxon>Angiostrongylus</taxon>
    </lineage>
</organism>
<dbReference type="Proteomes" id="UP000035642">
    <property type="component" value="Unassembled WGS sequence"/>
</dbReference>
<dbReference type="WBParaSite" id="ACAC_0001353701-mRNA-1">
    <property type="protein sequence ID" value="ACAC_0001353701-mRNA-1"/>
    <property type="gene ID" value="ACAC_0001353701"/>
</dbReference>
<keyword evidence="1" id="KW-1185">Reference proteome</keyword>
<protein>
    <submittedName>
        <fullName evidence="2">SCP domain-containing protein</fullName>
    </submittedName>
</protein>
<reference evidence="2" key="2">
    <citation type="submission" date="2017-02" db="UniProtKB">
        <authorList>
            <consortium name="WormBaseParasite"/>
        </authorList>
    </citation>
    <scope>IDENTIFICATION</scope>
</reference>
<proteinExistence type="predicted"/>
<sequence length="69" mass="7861">MGTNYNESLFDSGKSVTARDKDPVALEWLRSLKASAQAEDESKMKMTSPMDNSCMETRRVVKCWNQQEV</sequence>
<dbReference type="AlphaFoldDB" id="A0A0K0DP48"/>
<reference evidence="1" key="1">
    <citation type="submission" date="2012-09" db="EMBL/GenBank/DDBJ databases">
        <authorList>
            <person name="Martin A.A."/>
        </authorList>
    </citation>
    <scope>NUCLEOTIDE SEQUENCE</scope>
</reference>
<name>A0A0K0DP48_ANGCA</name>
<evidence type="ECO:0000313" key="1">
    <source>
        <dbReference type="Proteomes" id="UP000035642"/>
    </source>
</evidence>
<accession>A0A0K0DP48</accession>
<evidence type="ECO:0000313" key="2">
    <source>
        <dbReference type="WBParaSite" id="ACAC_0001353701-mRNA-1"/>
    </source>
</evidence>